<comment type="caution">
    <text evidence="1">The sequence shown here is derived from an EMBL/GenBank/DDBJ whole genome shotgun (WGS) entry which is preliminary data.</text>
</comment>
<dbReference type="Proteomes" id="UP001187682">
    <property type="component" value="Unassembled WGS sequence"/>
</dbReference>
<gene>
    <name evidence="1" type="ORF">DNG_08520</name>
</gene>
<protein>
    <submittedName>
        <fullName evidence="1">Uncharacterized protein</fullName>
    </submittedName>
</protein>
<sequence>MTSKLGTKPPSNYPDSHRHMRGYIPATEYATAYISNHSQNILPGSVLPLLGHLNCEHFSHPGGRAPTLLSLKQHTQALTVLIRHLSISTSMGEIDAAHKDGEARAFEEGEAFDWLNDLETAYTNTDPSHNLPLTTLMNQVERQTDVDGPQFHCPLKELVQEDPAGDTDKHRPYSSHHNLLMHASECLEVLDHEYGATGGIMSLLPTDEKEAGAGAGAENVDMLSARNSLVGQWLLFMQHLVGRMHELETSYGQSLDALAGEAVVPAQLAARAGPSGAGRQVVFPQDKWVLANAGDDVFDHVHRLLDVQEGQHGERERMWRAAGVSGQRMWTEEGGGGGEEFSRGIVAVDLVTRYYRLKGSGKSTVFVLPAWQVHPRCKSTAEVEKQPTVVAVPAPLWPTRVSDWEARNRKKLEEGEAMGAELATVTARVGQQSRQIEFLMDELRKTRNMVDHYEGAFPGNLRSTVEGLEIKLDRYRVALATLRDMLPMEHRSLLDELDLEKTG</sequence>
<accession>A0AAE8SYJ7</accession>
<dbReference type="EMBL" id="ONZQ02000014">
    <property type="protein sequence ID" value="SPO05833.1"/>
    <property type="molecule type" value="Genomic_DNA"/>
</dbReference>
<proteinExistence type="predicted"/>
<organism evidence="1 2">
    <name type="scientific">Cephalotrichum gorgonifer</name>
    <dbReference type="NCBI Taxonomy" id="2041049"/>
    <lineage>
        <taxon>Eukaryota</taxon>
        <taxon>Fungi</taxon>
        <taxon>Dikarya</taxon>
        <taxon>Ascomycota</taxon>
        <taxon>Pezizomycotina</taxon>
        <taxon>Sordariomycetes</taxon>
        <taxon>Hypocreomycetidae</taxon>
        <taxon>Microascales</taxon>
        <taxon>Microascaceae</taxon>
        <taxon>Cephalotrichum</taxon>
    </lineage>
</organism>
<evidence type="ECO:0000313" key="2">
    <source>
        <dbReference type="Proteomes" id="UP001187682"/>
    </source>
</evidence>
<reference evidence="1" key="1">
    <citation type="submission" date="2018-03" db="EMBL/GenBank/DDBJ databases">
        <authorList>
            <person name="Guldener U."/>
        </authorList>
    </citation>
    <scope>NUCLEOTIDE SEQUENCE</scope>
</reference>
<evidence type="ECO:0000313" key="1">
    <source>
        <dbReference type="EMBL" id="SPO05833.1"/>
    </source>
</evidence>
<dbReference type="AlphaFoldDB" id="A0AAE8SYJ7"/>
<keyword evidence="2" id="KW-1185">Reference proteome</keyword>
<name>A0AAE8SYJ7_9PEZI</name>